<name>A0A9D4CZX4_DREPO</name>
<evidence type="ECO:0000313" key="14">
    <source>
        <dbReference type="Proteomes" id="UP000828390"/>
    </source>
</evidence>
<dbReference type="Pfam" id="PF01255">
    <property type="entry name" value="Prenyltransf"/>
    <property type="match status" value="1"/>
</dbReference>
<keyword evidence="6" id="KW-0808">Transferase</keyword>
<evidence type="ECO:0000256" key="8">
    <source>
        <dbReference type="ARBA" id="ARBA00022824"/>
    </source>
</evidence>
<dbReference type="PANTHER" id="PTHR21528:SF0">
    <property type="entry name" value="DEHYDRODOLICHYL DIPHOSPHATE SYNTHASE COMPLEX SUBUNIT NUS1"/>
    <property type="match status" value="1"/>
</dbReference>
<reference evidence="13" key="1">
    <citation type="journal article" date="2019" name="bioRxiv">
        <title>The Genome of the Zebra Mussel, Dreissena polymorpha: A Resource for Invasive Species Research.</title>
        <authorList>
            <person name="McCartney M.A."/>
            <person name="Auch B."/>
            <person name="Kono T."/>
            <person name="Mallez S."/>
            <person name="Zhang Y."/>
            <person name="Obille A."/>
            <person name="Becker A."/>
            <person name="Abrahante J.E."/>
            <person name="Garbe J."/>
            <person name="Badalamenti J.P."/>
            <person name="Herman A."/>
            <person name="Mangelson H."/>
            <person name="Liachko I."/>
            <person name="Sullivan S."/>
            <person name="Sone E.D."/>
            <person name="Koren S."/>
            <person name="Silverstein K.A.T."/>
            <person name="Beckman K.B."/>
            <person name="Gohl D.M."/>
        </authorList>
    </citation>
    <scope>NUCLEOTIDE SEQUENCE</scope>
    <source>
        <strain evidence="13">Duluth1</strain>
        <tissue evidence="13">Whole animal</tissue>
    </source>
</reference>
<reference evidence="13" key="2">
    <citation type="submission" date="2020-11" db="EMBL/GenBank/DDBJ databases">
        <authorList>
            <person name="McCartney M.A."/>
            <person name="Auch B."/>
            <person name="Kono T."/>
            <person name="Mallez S."/>
            <person name="Becker A."/>
            <person name="Gohl D.M."/>
            <person name="Silverstein K.A.T."/>
            <person name="Koren S."/>
            <person name="Bechman K.B."/>
            <person name="Herman A."/>
            <person name="Abrahante J.E."/>
            <person name="Garbe J."/>
        </authorList>
    </citation>
    <scope>NUCLEOTIDE SEQUENCE</scope>
    <source>
        <strain evidence="13">Duluth1</strain>
        <tissue evidence="13">Whole animal</tissue>
    </source>
</reference>
<comment type="catalytic activity">
    <reaction evidence="12">
        <text>n isopentenyl diphosphate + (2E,6E)-farnesyl diphosphate = a di-trans,poly-cis-polyprenyl diphosphate + n diphosphate</text>
        <dbReference type="Rhea" id="RHEA:53008"/>
        <dbReference type="Rhea" id="RHEA-COMP:19494"/>
        <dbReference type="ChEBI" id="CHEBI:33019"/>
        <dbReference type="ChEBI" id="CHEBI:128769"/>
        <dbReference type="ChEBI" id="CHEBI:136960"/>
        <dbReference type="ChEBI" id="CHEBI:175763"/>
        <dbReference type="EC" id="2.5.1.87"/>
    </reaction>
</comment>
<keyword evidence="9" id="KW-0460">Magnesium</keyword>
<evidence type="ECO:0000256" key="6">
    <source>
        <dbReference type="ARBA" id="ARBA00022679"/>
    </source>
</evidence>
<gene>
    <name evidence="13" type="ORF">DPMN_042885</name>
</gene>
<comment type="subcellular location">
    <subcellularLocation>
        <location evidence="2">Endoplasmic reticulum membrane</location>
    </subcellularLocation>
</comment>
<evidence type="ECO:0000256" key="7">
    <source>
        <dbReference type="ARBA" id="ARBA00022692"/>
    </source>
</evidence>
<dbReference type="PANTHER" id="PTHR21528">
    <property type="entry name" value="DEHYDRODOLICHYL DIPHOSPHATE SYNTHASE COMPLEX SUBUNIT NUS1"/>
    <property type="match status" value="1"/>
</dbReference>
<dbReference type="AlphaFoldDB" id="A0A9D4CZX4"/>
<evidence type="ECO:0000256" key="12">
    <source>
        <dbReference type="ARBA" id="ARBA00047353"/>
    </source>
</evidence>
<dbReference type="Gene3D" id="3.40.1180.10">
    <property type="entry name" value="Decaprenyl diphosphate synthase-like"/>
    <property type="match status" value="1"/>
</dbReference>
<evidence type="ECO:0000256" key="9">
    <source>
        <dbReference type="ARBA" id="ARBA00022842"/>
    </source>
</evidence>
<dbReference type="GO" id="GO:1904423">
    <property type="term" value="C:dehydrodolichyl diphosphate synthase complex"/>
    <property type="evidence" value="ECO:0007669"/>
    <property type="project" value="InterPro"/>
</dbReference>
<sequence>MGKSPFRVILRIIHYVVALTTFVKQWLLKYPVFPFKKTDIASVQSDARKLKKLPLHLGLLVLEDEFSYADIARLILWSSAMGISFVSVYDVNGLVKFNEKVLAAEVQKQKGLQTDSEKIKTDIYICCGIKRVDAKRLSSPQTTVFLLSMDDGFQSIVNITRSIYSRVKCKQMKVSEIDPHSLDTVFQEETGYPDPDMVIRFGQTESLLGFMPWQVRLTEILSLPSHQCLEYKTFRSVLLSYGNTQQRFGK</sequence>
<dbReference type="InterPro" id="IPR001441">
    <property type="entry name" value="UPP_synth-like"/>
</dbReference>
<proteinExistence type="inferred from homology"/>
<keyword evidence="8" id="KW-0256">Endoplasmic reticulum</keyword>
<evidence type="ECO:0000256" key="11">
    <source>
        <dbReference type="ARBA" id="ARBA00023136"/>
    </source>
</evidence>
<organism evidence="13 14">
    <name type="scientific">Dreissena polymorpha</name>
    <name type="common">Zebra mussel</name>
    <name type="synonym">Mytilus polymorpha</name>
    <dbReference type="NCBI Taxonomy" id="45954"/>
    <lineage>
        <taxon>Eukaryota</taxon>
        <taxon>Metazoa</taxon>
        <taxon>Spiralia</taxon>
        <taxon>Lophotrochozoa</taxon>
        <taxon>Mollusca</taxon>
        <taxon>Bivalvia</taxon>
        <taxon>Autobranchia</taxon>
        <taxon>Heteroconchia</taxon>
        <taxon>Euheterodonta</taxon>
        <taxon>Imparidentia</taxon>
        <taxon>Neoheterodontei</taxon>
        <taxon>Myida</taxon>
        <taxon>Dreissenoidea</taxon>
        <taxon>Dreissenidae</taxon>
        <taxon>Dreissena</taxon>
    </lineage>
</organism>
<keyword evidence="7" id="KW-0812">Transmembrane</keyword>
<accession>A0A9D4CZX4</accession>
<evidence type="ECO:0000313" key="13">
    <source>
        <dbReference type="EMBL" id="KAH3736322.1"/>
    </source>
</evidence>
<keyword evidence="14" id="KW-1185">Reference proteome</keyword>
<dbReference type="OrthoDB" id="19639at2759"/>
<comment type="pathway">
    <text evidence="3">Protein modification; protein glycosylation.</text>
</comment>
<dbReference type="SUPFAM" id="SSF64005">
    <property type="entry name" value="Undecaprenyl diphosphate synthase"/>
    <property type="match status" value="1"/>
</dbReference>
<evidence type="ECO:0000256" key="5">
    <source>
        <dbReference type="ARBA" id="ARBA00012596"/>
    </source>
</evidence>
<dbReference type="GO" id="GO:0005789">
    <property type="term" value="C:endoplasmic reticulum membrane"/>
    <property type="evidence" value="ECO:0007669"/>
    <property type="project" value="UniProtKB-SubCell"/>
</dbReference>
<comment type="cofactor">
    <cofactor evidence="1">
        <name>Mg(2+)</name>
        <dbReference type="ChEBI" id="CHEBI:18420"/>
    </cofactor>
</comment>
<evidence type="ECO:0000256" key="2">
    <source>
        <dbReference type="ARBA" id="ARBA00004586"/>
    </source>
</evidence>
<evidence type="ECO:0000256" key="3">
    <source>
        <dbReference type="ARBA" id="ARBA00004922"/>
    </source>
</evidence>
<keyword evidence="11" id="KW-0472">Membrane</keyword>
<keyword evidence="10" id="KW-1133">Transmembrane helix</keyword>
<comment type="similarity">
    <text evidence="4">Belongs to the UPP synthase family.</text>
</comment>
<evidence type="ECO:0000256" key="1">
    <source>
        <dbReference type="ARBA" id="ARBA00001946"/>
    </source>
</evidence>
<dbReference type="EC" id="2.5.1.87" evidence="5"/>
<evidence type="ECO:0000256" key="10">
    <source>
        <dbReference type="ARBA" id="ARBA00022989"/>
    </source>
</evidence>
<dbReference type="Proteomes" id="UP000828390">
    <property type="component" value="Unassembled WGS sequence"/>
</dbReference>
<evidence type="ECO:0000256" key="4">
    <source>
        <dbReference type="ARBA" id="ARBA00005432"/>
    </source>
</evidence>
<dbReference type="InterPro" id="IPR038887">
    <property type="entry name" value="Nus1/NgBR"/>
</dbReference>
<comment type="caution">
    <text evidence="13">The sequence shown here is derived from an EMBL/GenBank/DDBJ whole genome shotgun (WGS) entry which is preliminary data.</text>
</comment>
<protein>
    <recommendedName>
        <fullName evidence="5">ditrans,polycis-polyprenyl diphosphate synthase [(2E,6E)-farnesyldiphosphate specific]</fullName>
        <ecNumber evidence="5">2.5.1.87</ecNumber>
    </recommendedName>
</protein>
<dbReference type="EMBL" id="JAIWYP010000011">
    <property type="protein sequence ID" value="KAH3736322.1"/>
    <property type="molecule type" value="Genomic_DNA"/>
</dbReference>
<dbReference type="InterPro" id="IPR036424">
    <property type="entry name" value="UPP_synth-like_sf"/>
</dbReference>
<dbReference type="GO" id="GO:0045547">
    <property type="term" value="F:ditrans,polycis-polyprenyl diphosphate synthase [(2E,6E)-farnesyl diphosphate specific] activity"/>
    <property type="evidence" value="ECO:0007669"/>
    <property type="project" value="UniProtKB-EC"/>
</dbReference>